<evidence type="ECO:0000313" key="1">
    <source>
        <dbReference type="EMBL" id="ABV74587.1"/>
    </source>
</evidence>
<dbReference type="AlphaFoldDB" id="A8GMG2"/>
<sequence length="114" mass="13026">MSLDKLVLGIAIEVKTAWTKIKSYHLFFPKKAQISLIKYNSTENIKALKADTDEAKIVKITKEDCEKSFELYEEKLIILAQKLSSQTSISYDDYDTITKYYVGPLGQEIPVTEL</sequence>
<name>A8GMG2_RICAH</name>
<organism evidence="1 2">
    <name type="scientific">Rickettsia akari (strain Hartford)</name>
    <dbReference type="NCBI Taxonomy" id="293614"/>
    <lineage>
        <taxon>Bacteria</taxon>
        <taxon>Pseudomonadati</taxon>
        <taxon>Pseudomonadota</taxon>
        <taxon>Alphaproteobacteria</taxon>
        <taxon>Rickettsiales</taxon>
        <taxon>Rickettsiaceae</taxon>
        <taxon>Rickettsieae</taxon>
        <taxon>Rickettsia</taxon>
        <taxon>spotted fever group</taxon>
    </lineage>
</organism>
<keyword evidence="2" id="KW-1185">Reference proteome</keyword>
<protein>
    <submittedName>
        <fullName evidence="1">Uncharacterized protein</fullName>
    </submittedName>
</protein>
<evidence type="ECO:0000313" key="2">
    <source>
        <dbReference type="Proteomes" id="UP000006830"/>
    </source>
</evidence>
<dbReference type="RefSeq" id="WP_012013457.1">
    <property type="nucleotide sequence ID" value="NC_009881.1"/>
</dbReference>
<reference evidence="1" key="1">
    <citation type="submission" date="2007-09" db="EMBL/GenBank/DDBJ databases">
        <title>Complete Genome Sequence of Rickettsia akari.</title>
        <authorList>
            <person name="Madan A."/>
            <person name="Fahey J."/>
            <person name="Helton E."/>
            <person name="Ketteman M."/>
            <person name="Madan A."/>
            <person name="Rodrigues S."/>
            <person name="Sanchez A."/>
            <person name="Whiting M."/>
            <person name="Dasch G."/>
            <person name="Eremeeva M."/>
        </authorList>
    </citation>
    <scope>NUCLEOTIDE SEQUENCE</scope>
    <source>
        <strain evidence="1">Hartford</strain>
    </source>
</reference>
<dbReference type="EMBL" id="CP000847">
    <property type="protein sequence ID" value="ABV74587.1"/>
    <property type="molecule type" value="Genomic_DNA"/>
</dbReference>
<dbReference type="HOGENOM" id="CLU_2131633_0_0_5"/>
<dbReference type="STRING" id="293614.A1C_01345"/>
<dbReference type="KEGG" id="rak:A1C_01345"/>
<gene>
    <name evidence="1" type="ordered locus">A1C_01345</name>
</gene>
<proteinExistence type="predicted"/>
<dbReference type="Proteomes" id="UP000006830">
    <property type="component" value="Chromosome"/>
</dbReference>
<accession>A8GMG2</accession>